<name>A0A336LIC0_CULSO</name>
<evidence type="ECO:0000256" key="5">
    <source>
        <dbReference type="ARBA" id="ARBA00022576"/>
    </source>
</evidence>
<dbReference type="Gene3D" id="3.90.1150.10">
    <property type="entry name" value="Aspartate Aminotransferase, domain 1"/>
    <property type="match status" value="1"/>
</dbReference>
<evidence type="ECO:0000256" key="3">
    <source>
        <dbReference type="ARBA" id="ARBA00007441"/>
    </source>
</evidence>
<evidence type="ECO:0000256" key="7">
    <source>
        <dbReference type="ARBA" id="ARBA00022898"/>
    </source>
</evidence>
<dbReference type="GO" id="GO:0030170">
    <property type="term" value="F:pyridoxal phosphate binding"/>
    <property type="evidence" value="ECO:0007669"/>
    <property type="project" value="InterPro"/>
</dbReference>
<evidence type="ECO:0000256" key="4">
    <source>
        <dbReference type="ARBA" id="ARBA00011738"/>
    </source>
</evidence>
<dbReference type="PROSITE" id="PS00105">
    <property type="entry name" value="AA_TRANSFER_CLASS_1"/>
    <property type="match status" value="1"/>
</dbReference>
<dbReference type="OMA" id="VGACTIV"/>
<dbReference type="InterPro" id="IPR015421">
    <property type="entry name" value="PyrdxlP-dep_Trfase_major"/>
</dbReference>
<accession>A0A336LIC0</accession>
<evidence type="ECO:0000256" key="2">
    <source>
        <dbReference type="ARBA" id="ARBA00004305"/>
    </source>
</evidence>
<dbReference type="InterPro" id="IPR015424">
    <property type="entry name" value="PyrdxlP-dep_Trfase"/>
</dbReference>
<dbReference type="Pfam" id="PF00155">
    <property type="entry name" value="Aminotran_1_2"/>
    <property type="match status" value="1"/>
</dbReference>
<evidence type="ECO:0000256" key="1">
    <source>
        <dbReference type="ARBA" id="ARBA00001933"/>
    </source>
</evidence>
<keyword evidence="5 10" id="KW-0032">Aminotransferase</keyword>
<protein>
    <recommendedName>
        <fullName evidence="10">Aspartate aminotransferase</fullName>
        <ecNumber evidence="10">2.6.1.1</ecNumber>
    </recommendedName>
</protein>
<keyword evidence="6 10" id="KW-0808">Transferase</keyword>
<comment type="catalytic activity">
    <reaction evidence="9 10">
        <text>L-aspartate + 2-oxoglutarate = oxaloacetate + L-glutamate</text>
        <dbReference type="Rhea" id="RHEA:21824"/>
        <dbReference type="ChEBI" id="CHEBI:16452"/>
        <dbReference type="ChEBI" id="CHEBI:16810"/>
        <dbReference type="ChEBI" id="CHEBI:29985"/>
        <dbReference type="ChEBI" id="CHEBI:29991"/>
        <dbReference type="EC" id="2.6.1.1"/>
    </reaction>
</comment>
<dbReference type="GO" id="GO:0004069">
    <property type="term" value="F:L-aspartate:2-oxoglutarate aminotransferase activity"/>
    <property type="evidence" value="ECO:0007669"/>
    <property type="project" value="UniProtKB-EC"/>
</dbReference>
<dbReference type="GO" id="GO:0005759">
    <property type="term" value="C:mitochondrial matrix"/>
    <property type="evidence" value="ECO:0007669"/>
    <property type="project" value="UniProtKB-SubCell"/>
</dbReference>
<dbReference type="EMBL" id="UFQT01000011">
    <property type="protein sequence ID" value="SSX17560.1"/>
    <property type="molecule type" value="Genomic_DNA"/>
</dbReference>
<dbReference type="NCBIfam" id="NF006719">
    <property type="entry name" value="PRK09257.1"/>
    <property type="match status" value="1"/>
</dbReference>
<reference evidence="12" key="1">
    <citation type="submission" date="2018-07" db="EMBL/GenBank/DDBJ databases">
        <authorList>
            <person name="Quirk P.G."/>
            <person name="Krulwich T.A."/>
        </authorList>
    </citation>
    <scope>NUCLEOTIDE SEQUENCE</scope>
</reference>
<keyword evidence="7" id="KW-0663">Pyridoxal phosphate</keyword>
<comment type="subunit">
    <text evidence="4 10">Homodimer.</text>
</comment>
<evidence type="ECO:0000259" key="11">
    <source>
        <dbReference type="Pfam" id="PF00155"/>
    </source>
</evidence>
<keyword evidence="8" id="KW-0496">Mitochondrion</keyword>
<dbReference type="InterPro" id="IPR015422">
    <property type="entry name" value="PyrdxlP-dep_Trfase_small"/>
</dbReference>
<dbReference type="GO" id="GO:0006533">
    <property type="term" value="P:L-aspartate catabolic process"/>
    <property type="evidence" value="ECO:0007669"/>
    <property type="project" value="TreeGrafter"/>
</dbReference>
<dbReference type="InterPro" id="IPR004838">
    <property type="entry name" value="NHTrfase_class1_PyrdxlP-BS"/>
</dbReference>
<dbReference type="VEuPathDB" id="VectorBase:CSON001324"/>
<dbReference type="FunFam" id="3.40.640.10:FF:000026">
    <property type="entry name" value="Aspartate aminotransferase"/>
    <property type="match status" value="1"/>
</dbReference>
<gene>
    <name evidence="12" type="primary">CSON001324</name>
</gene>
<evidence type="ECO:0000256" key="10">
    <source>
        <dbReference type="RuleBase" id="RU000480"/>
    </source>
</evidence>
<dbReference type="PANTHER" id="PTHR11879:SF22">
    <property type="entry name" value="ASPARTATE AMINOTRANSFERASE, MITOCHONDRIAL"/>
    <property type="match status" value="1"/>
</dbReference>
<comment type="subcellular location">
    <subcellularLocation>
        <location evidence="2">Mitochondrion matrix</location>
    </subcellularLocation>
</comment>
<organism evidence="12">
    <name type="scientific">Culicoides sonorensis</name>
    <name type="common">Biting midge</name>
    <dbReference type="NCBI Taxonomy" id="179676"/>
    <lineage>
        <taxon>Eukaryota</taxon>
        <taxon>Metazoa</taxon>
        <taxon>Ecdysozoa</taxon>
        <taxon>Arthropoda</taxon>
        <taxon>Hexapoda</taxon>
        <taxon>Insecta</taxon>
        <taxon>Pterygota</taxon>
        <taxon>Neoptera</taxon>
        <taxon>Endopterygota</taxon>
        <taxon>Diptera</taxon>
        <taxon>Nematocera</taxon>
        <taxon>Chironomoidea</taxon>
        <taxon>Ceratopogonidae</taxon>
        <taxon>Ceratopogoninae</taxon>
        <taxon>Culicoides</taxon>
        <taxon>Monoculicoides</taxon>
    </lineage>
</organism>
<evidence type="ECO:0000313" key="12">
    <source>
        <dbReference type="EMBL" id="SSX17560.1"/>
    </source>
</evidence>
<dbReference type="PRINTS" id="PR00799">
    <property type="entry name" value="TRANSAMINASE"/>
</dbReference>
<dbReference type="Gene3D" id="3.40.640.10">
    <property type="entry name" value="Type I PLP-dependent aspartate aminotransferase-like (Major domain)"/>
    <property type="match status" value="1"/>
</dbReference>
<evidence type="ECO:0000256" key="8">
    <source>
        <dbReference type="ARBA" id="ARBA00023128"/>
    </source>
</evidence>
<dbReference type="EC" id="2.6.1.1" evidence="10"/>
<comment type="cofactor">
    <cofactor evidence="1">
        <name>pyridoxal 5'-phosphate</name>
        <dbReference type="ChEBI" id="CHEBI:597326"/>
    </cofactor>
</comment>
<proteinExistence type="inferred from homology"/>
<comment type="similarity">
    <text evidence="3">Belongs to the class-I pyridoxal-phosphate-dependent aminotransferase family.</text>
</comment>
<dbReference type="InterPro" id="IPR000796">
    <property type="entry name" value="Asp_trans"/>
</dbReference>
<dbReference type="FunFam" id="3.90.1150.10:FF:000160">
    <property type="entry name" value="Similar to aspartate aminotransferase"/>
    <property type="match status" value="1"/>
</dbReference>
<evidence type="ECO:0000256" key="6">
    <source>
        <dbReference type="ARBA" id="ARBA00022679"/>
    </source>
</evidence>
<dbReference type="FunFam" id="3.90.1150.10:FF:000001">
    <property type="entry name" value="Aspartate aminotransferase"/>
    <property type="match status" value="1"/>
</dbReference>
<dbReference type="PANTHER" id="PTHR11879">
    <property type="entry name" value="ASPARTATE AMINOTRANSFERASE"/>
    <property type="match status" value="1"/>
</dbReference>
<feature type="domain" description="Aminotransferase class I/classII large" evidence="11">
    <location>
        <begin position="56"/>
        <end position="423"/>
    </location>
</feature>
<dbReference type="CDD" id="cd00609">
    <property type="entry name" value="AAT_like"/>
    <property type="match status" value="1"/>
</dbReference>
<dbReference type="AlphaFoldDB" id="A0A336LIC0"/>
<sequence>MANASVIIKNGSAILKSNYSLKYIARSCSWWGHVQMGPPDAILGVTEAYKRDTNPKKINLGVGAYRDDNGKPHVLPSVLKAEARITEKKMDKEYAGIAGVADFCKYSILLALGDDCQRLKAGANATVQGISGTGSLRIGGAFLANFFPGPKEIYLPAPSWGNHTPIFKHSGLNVKSYRYYQPNTCGFDFQGALDDINKIPERSIILLHACAHNPTGVDPKPEQWAELSQLIKKRNLFPFFDMAYQGFASGNVDKDAFAVRHFLKDGHESIALAQSFAKNMGLYGERAGAFSLITDSKESADKTMSQIKILIRPMYSNPPIHGARIVSEILGDAQLKKEWLHDVKEMADRIISVRTTLKNNLKQLGSTKSWEHITDQIGMFCFTGMNADQSTRLTKEFSVYLTKDGRISMAGVTSKNVDYLAEAMHAVTK</sequence>
<evidence type="ECO:0000256" key="9">
    <source>
        <dbReference type="ARBA" id="ARBA00049185"/>
    </source>
</evidence>
<dbReference type="InterPro" id="IPR004839">
    <property type="entry name" value="Aminotransferase_I/II_large"/>
</dbReference>
<dbReference type="SUPFAM" id="SSF53383">
    <property type="entry name" value="PLP-dependent transferases"/>
    <property type="match status" value="1"/>
</dbReference>
<comment type="miscellaneous">
    <text evidence="10">In eukaryotes there are cytoplasmic, mitochondrial and chloroplastic isozymes.</text>
</comment>